<evidence type="ECO:0000313" key="1">
    <source>
        <dbReference type="EMBL" id="KAJ9071299.1"/>
    </source>
</evidence>
<dbReference type="EMBL" id="QTSX02003310">
    <property type="protein sequence ID" value="KAJ9071299.1"/>
    <property type="molecule type" value="Genomic_DNA"/>
</dbReference>
<keyword evidence="2" id="KW-1185">Reference proteome</keyword>
<evidence type="ECO:0000313" key="2">
    <source>
        <dbReference type="Proteomes" id="UP001165960"/>
    </source>
</evidence>
<accession>A0ACC2T9H1</accession>
<dbReference type="Proteomes" id="UP001165960">
    <property type="component" value="Unassembled WGS sequence"/>
</dbReference>
<protein>
    <submittedName>
        <fullName evidence="1">Uncharacterized protein</fullName>
    </submittedName>
</protein>
<gene>
    <name evidence="1" type="ORF">DSO57_1038282</name>
</gene>
<comment type="caution">
    <text evidence="1">The sequence shown here is derived from an EMBL/GenBank/DDBJ whole genome shotgun (WGS) entry which is preliminary data.</text>
</comment>
<name>A0ACC2T9H1_9FUNG</name>
<reference evidence="1" key="1">
    <citation type="submission" date="2022-04" db="EMBL/GenBank/DDBJ databases">
        <title>Genome of the entomopathogenic fungus Entomophthora muscae.</title>
        <authorList>
            <person name="Elya C."/>
            <person name="Lovett B.R."/>
            <person name="Lee E."/>
            <person name="Macias A.M."/>
            <person name="Hajek A.E."/>
            <person name="De Bivort B.L."/>
            <person name="Kasson M.T."/>
            <person name="De Fine Licht H.H."/>
            <person name="Stajich J.E."/>
        </authorList>
    </citation>
    <scope>NUCLEOTIDE SEQUENCE</scope>
    <source>
        <strain evidence="1">Berkeley</strain>
    </source>
</reference>
<organism evidence="1 2">
    <name type="scientific">Entomophthora muscae</name>
    <dbReference type="NCBI Taxonomy" id="34485"/>
    <lineage>
        <taxon>Eukaryota</taxon>
        <taxon>Fungi</taxon>
        <taxon>Fungi incertae sedis</taxon>
        <taxon>Zoopagomycota</taxon>
        <taxon>Entomophthoromycotina</taxon>
        <taxon>Entomophthoromycetes</taxon>
        <taxon>Entomophthorales</taxon>
        <taxon>Entomophthoraceae</taxon>
        <taxon>Entomophthora</taxon>
    </lineage>
</organism>
<proteinExistence type="predicted"/>
<sequence length="142" mass="15712">MPQNLGVAPVVSKTETVGPSQCPEFYVQDTLILSQDVYLELFWLGLIILLNPIYEALLVVNHQLHVGLGSGFPPLGDCFLLFVHFCHILVFPVVFIGCAQDHNKHIFSTPVQYYLFLEASQSGHPSYAPDAHPGEAIYQDGS</sequence>